<evidence type="ECO:0000313" key="1">
    <source>
        <dbReference type="EMBL" id="POO01307.1"/>
    </source>
</evidence>
<dbReference type="Proteomes" id="UP000237000">
    <property type="component" value="Unassembled WGS sequence"/>
</dbReference>
<keyword evidence="2" id="KW-1185">Reference proteome</keyword>
<reference evidence="2" key="1">
    <citation type="submission" date="2016-06" db="EMBL/GenBank/DDBJ databases">
        <title>Parallel loss of symbiosis genes in relatives of nitrogen-fixing non-legume Parasponia.</title>
        <authorList>
            <person name="Van Velzen R."/>
            <person name="Holmer R."/>
            <person name="Bu F."/>
            <person name="Rutten L."/>
            <person name="Van Zeijl A."/>
            <person name="Liu W."/>
            <person name="Santuari L."/>
            <person name="Cao Q."/>
            <person name="Sharma T."/>
            <person name="Shen D."/>
            <person name="Roswanjaya Y."/>
            <person name="Wardhani T."/>
            <person name="Kalhor M.S."/>
            <person name="Jansen J."/>
            <person name="Van den Hoogen J."/>
            <person name="Gungor B."/>
            <person name="Hartog M."/>
            <person name="Hontelez J."/>
            <person name="Verver J."/>
            <person name="Yang W.-C."/>
            <person name="Schijlen E."/>
            <person name="Repin R."/>
            <person name="Schilthuizen M."/>
            <person name="Schranz E."/>
            <person name="Heidstra R."/>
            <person name="Miyata K."/>
            <person name="Fedorova E."/>
            <person name="Kohlen W."/>
            <person name="Bisseling T."/>
            <person name="Smit S."/>
            <person name="Geurts R."/>
        </authorList>
    </citation>
    <scope>NUCLEOTIDE SEQUENCE [LARGE SCALE GENOMIC DNA]</scope>
    <source>
        <strain evidence="2">cv. RG33-2</strain>
    </source>
</reference>
<gene>
    <name evidence="1" type="ORF">TorRG33x02_030610</name>
</gene>
<organism evidence="1 2">
    <name type="scientific">Trema orientale</name>
    <name type="common">Charcoal tree</name>
    <name type="synonym">Celtis orientalis</name>
    <dbReference type="NCBI Taxonomy" id="63057"/>
    <lineage>
        <taxon>Eukaryota</taxon>
        <taxon>Viridiplantae</taxon>
        <taxon>Streptophyta</taxon>
        <taxon>Embryophyta</taxon>
        <taxon>Tracheophyta</taxon>
        <taxon>Spermatophyta</taxon>
        <taxon>Magnoliopsida</taxon>
        <taxon>eudicotyledons</taxon>
        <taxon>Gunneridae</taxon>
        <taxon>Pentapetalae</taxon>
        <taxon>rosids</taxon>
        <taxon>fabids</taxon>
        <taxon>Rosales</taxon>
        <taxon>Cannabaceae</taxon>
        <taxon>Trema</taxon>
    </lineage>
</organism>
<comment type="caution">
    <text evidence="1">The sequence shown here is derived from an EMBL/GenBank/DDBJ whole genome shotgun (WGS) entry which is preliminary data.</text>
</comment>
<dbReference type="EMBL" id="JXTC01000009">
    <property type="protein sequence ID" value="POO01307.1"/>
    <property type="molecule type" value="Genomic_DNA"/>
</dbReference>
<accession>A0A2P5FU61</accession>
<dbReference type="InParanoid" id="A0A2P5FU61"/>
<evidence type="ECO:0000313" key="2">
    <source>
        <dbReference type="Proteomes" id="UP000237000"/>
    </source>
</evidence>
<protein>
    <submittedName>
        <fullName evidence="1">Uncharacterized protein</fullName>
    </submittedName>
</protein>
<dbReference type="AlphaFoldDB" id="A0A2P5FU61"/>
<name>A0A2P5FU61_TREOI</name>
<sequence>MASTLGSREFFFMSLSIWRLRLWFSPNRV</sequence>
<proteinExistence type="predicted"/>